<dbReference type="Pfam" id="PF10741">
    <property type="entry name" value="T2SSM_b"/>
    <property type="match status" value="1"/>
</dbReference>
<dbReference type="Proteomes" id="UP000502005">
    <property type="component" value="Plasmid pNE1B"/>
</dbReference>
<reference evidence="2 3" key="1">
    <citation type="submission" date="2017-11" db="EMBL/GenBank/DDBJ databases">
        <title>Genome sequence of Pantoea cypripedii NE1.</title>
        <authorList>
            <person name="Nascimento F.X."/>
        </authorList>
    </citation>
    <scope>NUCLEOTIDE SEQUENCE [LARGE SCALE GENOMIC DNA]</scope>
    <source>
        <strain evidence="2 3">NE1</strain>
        <plasmid evidence="3">pne1b</plasmid>
    </source>
</reference>
<geneLocation type="plasmid" evidence="3">
    <name>pne1b</name>
</geneLocation>
<keyword evidence="1" id="KW-1133">Transmembrane helix</keyword>
<evidence type="ECO:0000256" key="1">
    <source>
        <dbReference type="SAM" id="Phobius"/>
    </source>
</evidence>
<evidence type="ECO:0000313" key="3">
    <source>
        <dbReference type="Proteomes" id="UP000502005"/>
    </source>
</evidence>
<organism evidence="2 3">
    <name type="scientific">Pantoea cypripedii</name>
    <name type="common">Pectobacterium cypripedii</name>
    <name type="synonym">Erwinia cypripedii</name>
    <dbReference type="NCBI Taxonomy" id="55209"/>
    <lineage>
        <taxon>Bacteria</taxon>
        <taxon>Pseudomonadati</taxon>
        <taxon>Pseudomonadota</taxon>
        <taxon>Gammaproteobacteria</taxon>
        <taxon>Enterobacterales</taxon>
        <taxon>Erwiniaceae</taxon>
        <taxon>Pantoea</taxon>
    </lineage>
</organism>
<dbReference type="InterPro" id="IPR034756">
    <property type="entry name" value="T2SSM_b"/>
</dbReference>
<gene>
    <name evidence="2" type="ORF">CUN67_25045</name>
</gene>
<dbReference type="AlphaFoldDB" id="A0A6B9G3R2"/>
<feature type="transmembrane region" description="Helical" evidence="1">
    <location>
        <begin position="24"/>
        <end position="42"/>
    </location>
</feature>
<dbReference type="RefSeq" id="WP_208718155.1">
    <property type="nucleotide sequence ID" value="NZ_CP024770.1"/>
</dbReference>
<keyword evidence="2" id="KW-0614">Plasmid</keyword>
<proteinExistence type="predicted"/>
<dbReference type="EMBL" id="CP024770">
    <property type="protein sequence ID" value="QGY32261.1"/>
    <property type="molecule type" value="Genomic_DNA"/>
</dbReference>
<sequence length="172" mass="19981">MKLTVNSGLLHWRLAQLVERTGKVPLMLAMLPCCLLAFWLVVSMPQTSQQQQEVIMLRQQLHDTLPMDQQQPALQNQLSLNQYQQVRLVFEQLQKNNLLVESSRYQLEQQGENKILRLDIPLKGEYLPLVQALDTLSRTLPIFIDQLSMQRPTPATSQLKITLRLRLQQEAR</sequence>
<accession>A0A6B9G3R2</accession>
<name>A0A6B9G3R2_PANCY</name>
<evidence type="ECO:0000313" key="2">
    <source>
        <dbReference type="EMBL" id="QGY32261.1"/>
    </source>
</evidence>
<protein>
    <submittedName>
        <fullName evidence="2">Uncharacterized protein</fullName>
    </submittedName>
</protein>
<keyword evidence="1" id="KW-0812">Transmembrane</keyword>
<keyword evidence="1" id="KW-0472">Membrane</keyword>